<dbReference type="FunFam" id="2.70.50.30:FF:000002">
    <property type="entry name" value="Rho GDP-dissociation inhibitor 1"/>
    <property type="match status" value="1"/>
</dbReference>
<proteinExistence type="inferred from homology"/>
<sequence>MEANPRSLLIASEILSNFAALSGLRVNAAKCLFVPISIHDSAVPRIASILNCQAKDLPITYLGLPLSIRRPKKIHFQPLISAFQRKLDGWKARFLSSGGRLTLIKSVLTSLPLHYMQVLTLPPWLLKHLEGIRRRFFWKGKDKCLGGHCLKNCSYSPPNTSLFLNWINPNLSLSLSYKIKIKIYGSDSHVLASPLYLDLLFFLLPTKFIKSLLFPVSISLSPSLFSSKVATFPYLLPIPIHSHLGSRVRASWVYNLPTFSLAFSLTISSTQLLLFFLFYLLLCALDALRGTNKGTMSTAMGAVSKSNKNGTLGGPHHELDDKERLNAQMSEATLEGSEEEEDEEDEDKLGKPNLGPRVSIKDQLEKDKDDESLRRWKEQLLGSVDLNSVGESLESEVKILSLSIVSPGRADIVLPLPVELNSKGVWFTLKEGSHYKLRFSFSVSNNIVSGLRYTNTVWKAGLKVDKTKEMLGTFSPQLEPYIYETPEETTPSGLFARGTYSARTKFLDDDRKCYLEINYSFDIRREWA</sequence>
<evidence type="ECO:0000256" key="3">
    <source>
        <dbReference type="ARBA" id="ARBA00022490"/>
    </source>
</evidence>
<dbReference type="Proteomes" id="UP001210211">
    <property type="component" value="Unassembled WGS sequence"/>
</dbReference>
<dbReference type="PANTHER" id="PTHR10980">
    <property type="entry name" value="RHO GDP-DISSOCIATION INHIBITOR"/>
    <property type="match status" value="1"/>
</dbReference>
<dbReference type="InterPro" id="IPR000406">
    <property type="entry name" value="Rho_GDI"/>
</dbReference>
<name>A0AAD5ZF62_9POAL</name>
<dbReference type="Pfam" id="PF02115">
    <property type="entry name" value="Rho_GDI"/>
    <property type="match status" value="1"/>
</dbReference>
<comment type="caution">
    <text evidence="6">The sequence shown here is derived from an EMBL/GenBank/DDBJ whole genome shotgun (WGS) entry which is preliminary data.</text>
</comment>
<evidence type="ECO:0000256" key="5">
    <source>
        <dbReference type="SAM" id="Phobius"/>
    </source>
</evidence>
<feature type="compositionally biased region" description="Acidic residues" evidence="4">
    <location>
        <begin position="336"/>
        <end position="347"/>
    </location>
</feature>
<gene>
    <name evidence="6" type="ORF">LUZ61_000365</name>
</gene>
<feature type="compositionally biased region" description="Basic and acidic residues" evidence="4">
    <location>
        <begin position="315"/>
        <end position="325"/>
    </location>
</feature>
<evidence type="ECO:0000256" key="2">
    <source>
        <dbReference type="ARBA" id="ARBA00009758"/>
    </source>
</evidence>
<dbReference type="EMBL" id="JAMRDG010000001">
    <property type="protein sequence ID" value="KAJ3696660.1"/>
    <property type="molecule type" value="Genomic_DNA"/>
</dbReference>
<dbReference type="GO" id="GO:0016020">
    <property type="term" value="C:membrane"/>
    <property type="evidence" value="ECO:0007669"/>
    <property type="project" value="TreeGrafter"/>
</dbReference>
<keyword evidence="3" id="KW-0963">Cytoplasm</keyword>
<protein>
    <recommendedName>
        <fullName evidence="8">Rho GDP-dissociation inhibitor 1</fullName>
    </recommendedName>
</protein>
<reference evidence="6 7" key="1">
    <citation type="journal article" date="2022" name="Cell">
        <title>Repeat-based holocentromeres influence genome architecture and karyotype evolution.</title>
        <authorList>
            <person name="Hofstatter P.G."/>
            <person name="Thangavel G."/>
            <person name="Lux T."/>
            <person name="Neumann P."/>
            <person name="Vondrak T."/>
            <person name="Novak P."/>
            <person name="Zhang M."/>
            <person name="Costa L."/>
            <person name="Castellani M."/>
            <person name="Scott A."/>
            <person name="Toegelov H."/>
            <person name="Fuchs J."/>
            <person name="Mata-Sucre Y."/>
            <person name="Dias Y."/>
            <person name="Vanzela A.L.L."/>
            <person name="Huettel B."/>
            <person name="Almeida C.C.S."/>
            <person name="Simkova H."/>
            <person name="Souza G."/>
            <person name="Pedrosa-Harand A."/>
            <person name="Macas J."/>
            <person name="Mayer K.F.X."/>
            <person name="Houben A."/>
            <person name="Marques A."/>
        </authorList>
    </citation>
    <scope>NUCLEOTIDE SEQUENCE [LARGE SCALE GENOMIC DNA]</scope>
    <source>
        <strain evidence="6">RhyTen1mFocal</strain>
    </source>
</reference>
<dbReference type="InterPro" id="IPR014756">
    <property type="entry name" value="Ig_E-set"/>
</dbReference>
<dbReference type="SUPFAM" id="SSF81296">
    <property type="entry name" value="E set domains"/>
    <property type="match status" value="1"/>
</dbReference>
<keyword evidence="5" id="KW-0812">Transmembrane</keyword>
<dbReference type="AlphaFoldDB" id="A0AAD5ZF62"/>
<keyword evidence="5" id="KW-0472">Membrane</keyword>
<dbReference type="PRINTS" id="PR00492">
    <property type="entry name" value="RHOGDI"/>
</dbReference>
<feature type="region of interest" description="Disordered" evidence="4">
    <location>
        <begin position="300"/>
        <end position="361"/>
    </location>
</feature>
<evidence type="ECO:0008006" key="8">
    <source>
        <dbReference type="Google" id="ProtNLM"/>
    </source>
</evidence>
<organism evidence="6 7">
    <name type="scientific">Rhynchospora tenuis</name>
    <dbReference type="NCBI Taxonomy" id="198213"/>
    <lineage>
        <taxon>Eukaryota</taxon>
        <taxon>Viridiplantae</taxon>
        <taxon>Streptophyta</taxon>
        <taxon>Embryophyta</taxon>
        <taxon>Tracheophyta</taxon>
        <taxon>Spermatophyta</taxon>
        <taxon>Magnoliopsida</taxon>
        <taxon>Liliopsida</taxon>
        <taxon>Poales</taxon>
        <taxon>Cyperaceae</taxon>
        <taxon>Cyperoideae</taxon>
        <taxon>Rhynchosporeae</taxon>
        <taxon>Rhynchospora</taxon>
    </lineage>
</organism>
<feature type="compositionally biased region" description="Polar residues" evidence="4">
    <location>
        <begin position="300"/>
        <end position="310"/>
    </location>
</feature>
<dbReference type="GO" id="GO:0007266">
    <property type="term" value="P:Rho protein signal transduction"/>
    <property type="evidence" value="ECO:0007669"/>
    <property type="project" value="InterPro"/>
</dbReference>
<dbReference type="InterPro" id="IPR024792">
    <property type="entry name" value="RhoGDI_dom_sf"/>
</dbReference>
<keyword evidence="5" id="KW-1133">Transmembrane helix</keyword>
<evidence type="ECO:0000256" key="4">
    <source>
        <dbReference type="SAM" id="MobiDB-lite"/>
    </source>
</evidence>
<comment type="similarity">
    <text evidence="2">Belongs to the Rho GDI family.</text>
</comment>
<dbReference type="GO" id="GO:0005094">
    <property type="term" value="F:Rho GDP-dissociation inhibitor activity"/>
    <property type="evidence" value="ECO:0007669"/>
    <property type="project" value="InterPro"/>
</dbReference>
<keyword evidence="7" id="KW-1185">Reference proteome</keyword>
<dbReference type="PANTHER" id="PTHR10980:SF3">
    <property type="entry name" value="LD16419P"/>
    <property type="match status" value="1"/>
</dbReference>
<evidence type="ECO:0000256" key="1">
    <source>
        <dbReference type="ARBA" id="ARBA00004496"/>
    </source>
</evidence>
<comment type="subcellular location">
    <subcellularLocation>
        <location evidence="1">Cytoplasm</location>
    </subcellularLocation>
</comment>
<accession>A0AAD5ZF62</accession>
<dbReference type="GO" id="GO:0005829">
    <property type="term" value="C:cytosol"/>
    <property type="evidence" value="ECO:0007669"/>
    <property type="project" value="TreeGrafter"/>
</dbReference>
<evidence type="ECO:0000313" key="7">
    <source>
        <dbReference type="Proteomes" id="UP001210211"/>
    </source>
</evidence>
<dbReference type="Gene3D" id="2.70.50.30">
    <property type="entry name" value="Coagulation Factor XIII, subunit A, domain 1"/>
    <property type="match status" value="1"/>
</dbReference>
<evidence type="ECO:0000313" key="6">
    <source>
        <dbReference type="EMBL" id="KAJ3696660.1"/>
    </source>
</evidence>
<feature type="transmembrane region" description="Helical" evidence="5">
    <location>
        <begin position="256"/>
        <end position="282"/>
    </location>
</feature>